<evidence type="ECO:0000256" key="1">
    <source>
        <dbReference type="ARBA" id="ARBA00022801"/>
    </source>
</evidence>
<accession>A0A376TMU3</accession>
<dbReference type="Pfam" id="PF01156">
    <property type="entry name" value="IU_nuc_hydro"/>
    <property type="match status" value="1"/>
</dbReference>
<proteinExistence type="predicted"/>
<protein>
    <submittedName>
        <fullName evidence="4">Nonspecific ribonucleoside hydrolase (Purine/pyrimidine ribonucleoside hydrolase)</fullName>
        <ecNumber evidence="4">3.2.-.-</ecNumber>
    </submittedName>
</protein>
<evidence type="ECO:0000259" key="3">
    <source>
        <dbReference type="Pfam" id="PF01156"/>
    </source>
</evidence>
<sequence>MTTVAGNVSVEKTTRNALQLLHFWNAEIPLAQGAAVPLVRAPRDAASVHGESGMAGYDFVEHNRKPIGIPAFLAIRDALMRAPEPVTLVAIGPLTNIALLLSQCPECKPYIRRLVIMGGSSGRGNCNQMPSLISLPIQKRLPVSSVAESKSSCAVWMSPIRQY</sequence>
<dbReference type="GO" id="GO:0005829">
    <property type="term" value="C:cytosol"/>
    <property type="evidence" value="ECO:0007669"/>
    <property type="project" value="TreeGrafter"/>
</dbReference>
<evidence type="ECO:0000313" key="4">
    <source>
        <dbReference type="EMBL" id="STI78001.1"/>
    </source>
</evidence>
<dbReference type="PANTHER" id="PTHR12304:SF15">
    <property type="entry name" value="NON-SPECIFIC RIBONUCLEOSIDE HYDROLASE RIHC"/>
    <property type="match status" value="1"/>
</dbReference>
<gene>
    <name evidence="4" type="primary">rihC_2</name>
    <name evidence="4" type="ORF">NCTC8985_03316</name>
</gene>
<dbReference type="Gene3D" id="3.90.245.10">
    <property type="entry name" value="Ribonucleoside hydrolase-like"/>
    <property type="match status" value="1"/>
</dbReference>
<dbReference type="Proteomes" id="UP000254405">
    <property type="component" value="Unassembled WGS sequence"/>
</dbReference>
<dbReference type="InterPro" id="IPR001910">
    <property type="entry name" value="Inosine/uridine_hydrolase_dom"/>
</dbReference>
<evidence type="ECO:0000313" key="5">
    <source>
        <dbReference type="Proteomes" id="UP000254405"/>
    </source>
</evidence>
<dbReference type="PANTHER" id="PTHR12304">
    <property type="entry name" value="INOSINE-URIDINE PREFERRING NUCLEOSIDE HYDROLASE"/>
    <property type="match status" value="1"/>
</dbReference>
<dbReference type="GO" id="GO:0008477">
    <property type="term" value="F:purine nucleosidase activity"/>
    <property type="evidence" value="ECO:0007669"/>
    <property type="project" value="TreeGrafter"/>
</dbReference>
<feature type="domain" description="Inosine/uridine-preferring nucleoside hydrolase" evidence="3">
    <location>
        <begin position="2"/>
        <end position="128"/>
    </location>
</feature>
<reference evidence="4 5" key="1">
    <citation type="submission" date="2018-06" db="EMBL/GenBank/DDBJ databases">
        <authorList>
            <consortium name="Pathogen Informatics"/>
            <person name="Doyle S."/>
        </authorList>
    </citation>
    <scope>NUCLEOTIDE SEQUENCE [LARGE SCALE GENOMIC DNA]</scope>
    <source>
        <strain evidence="4 5">NCTC8985</strain>
    </source>
</reference>
<dbReference type="InterPro" id="IPR036452">
    <property type="entry name" value="Ribo_hydro-like"/>
</dbReference>
<dbReference type="SUPFAM" id="SSF53590">
    <property type="entry name" value="Nucleoside hydrolase"/>
    <property type="match status" value="1"/>
</dbReference>
<keyword evidence="1 4" id="KW-0378">Hydrolase</keyword>
<dbReference type="InterPro" id="IPR023186">
    <property type="entry name" value="IUNH"/>
</dbReference>
<evidence type="ECO:0000256" key="2">
    <source>
        <dbReference type="ARBA" id="ARBA00023295"/>
    </source>
</evidence>
<keyword evidence="2 4" id="KW-0326">Glycosidase</keyword>
<organism evidence="4 5">
    <name type="scientific">Escherichia coli</name>
    <dbReference type="NCBI Taxonomy" id="562"/>
    <lineage>
        <taxon>Bacteria</taxon>
        <taxon>Pseudomonadati</taxon>
        <taxon>Pseudomonadota</taxon>
        <taxon>Gammaproteobacteria</taxon>
        <taxon>Enterobacterales</taxon>
        <taxon>Enterobacteriaceae</taxon>
        <taxon>Escherichia</taxon>
    </lineage>
</organism>
<dbReference type="EMBL" id="UGCO01000001">
    <property type="protein sequence ID" value="STI78001.1"/>
    <property type="molecule type" value="Genomic_DNA"/>
</dbReference>
<name>A0A376TMU3_ECOLX</name>
<dbReference type="AlphaFoldDB" id="A0A376TMU3"/>
<dbReference type="GO" id="GO:0006152">
    <property type="term" value="P:purine nucleoside catabolic process"/>
    <property type="evidence" value="ECO:0007669"/>
    <property type="project" value="TreeGrafter"/>
</dbReference>
<dbReference type="EC" id="3.2.-.-" evidence="4"/>